<evidence type="ECO:0000313" key="2">
    <source>
        <dbReference type="Proteomes" id="UP000288805"/>
    </source>
</evidence>
<organism evidence="1 2">
    <name type="scientific">Vitis vinifera</name>
    <name type="common">Grape</name>
    <dbReference type="NCBI Taxonomy" id="29760"/>
    <lineage>
        <taxon>Eukaryota</taxon>
        <taxon>Viridiplantae</taxon>
        <taxon>Streptophyta</taxon>
        <taxon>Embryophyta</taxon>
        <taxon>Tracheophyta</taxon>
        <taxon>Spermatophyta</taxon>
        <taxon>Magnoliopsida</taxon>
        <taxon>eudicotyledons</taxon>
        <taxon>Gunneridae</taxon>
        <taxon>Pentapetalae</taxon>
        <taxon>rosids</taxon>
        <taxon>Vitales</taxon>
        <taxon>Vitaceae</taxon>
        <taxon>Viteae</taxon>
        <taxon>Vitis</taxon>
    </lineage>
</organism>
<accession>A0A438DJF0</accession>
<dbReference type="CDD" id="cd09272">
    <property type="entry name" value="RNase_HI_RT_Ty1"/>
    <property type="match status" value="1"/>
</dbReference>
<gene>
    <name evidence="1" type="primary">GIP_135</name>
    <name evidence="1" type="ORF">CK203_073810</name>
</gene>
<dbReference type="AlphaFoldDB" id="A0A438DJF0"/>
<evidence type="ECO:0000313" key="1">
    <source>
        <dbReference type="EMBL" id="RVW35558.1"/>
    </source>
</evidence>
<dbReference type="PANTHER" id="PTHR11439">
    <property type="entry name" value="GAG-POL-RELATED RETROTRANSPOSON"/>
    <property type="match status" value="1"/>
</dbReference>
<reference evidence="1 2" key="1">
    <citation type="journal article" date="2018" name="PLoS Genet.">
        <title>Population sequencing reveals clonal diversity and ancestral inbreeding in the grapevine cultivar Chardonnay.</title>
        <authorList>
            <person name="Roach M.J."/>
            <person name="Johnson D.L."/>
            <person name="Bohlmann J."/>
            <person name="van Vuuren H.J."/>
            <person name="Jones S.J."/>
            <person name="Pretorius I.S."/>
            <person name="Schmidt S.A."/>
            <person name="Borneman A.R."/>
        </authorList>
    </citation>
    <scope>NUCLEOTIDE SEQUENCE [LARGE SCALE GENOMIC DNA]</scope>
    <source>
        <strain evidence="2">cv. Chardonnay</strain>
        <tissue evidence="1">Leaf</tissue>
    </source>
</reference>
<dbReference type="EMBL" id="QGNW01001602">
    <property type="protein sequence ID" value="RVW35558.1"/>
    <property type="molecule type" value="Genomic_DNA"/>
</dbReference>
<dbReference type="PANTHER" id="PTHR11439:SF440">
    <property type="entry name" value="INTEGRASE CATALYTIC DOMAIN-CONTAINING PROTEIN"/>
    <property type="match status" value="1"/>
</dbReference>
<name>A0A438DJF0_VITVI</name>
<sequence length="142" mass="15953">MGEVYNGNHGHFHIEAYAKADLAGSIIDRRSTLRYCTFIGGSLVTWRSQKQIVVARSSAKVGFRADADGDCELLWLKKLVKGLKIPSSTPMKLYCDSKAFINIAHNLVQHGRTNHVEVDCHFTKENLERGLTCMPYSQLKNN</sequence>
<dbReference type="Proteomes" id="UP000288805">
    <property type="component" value="Unassembled WGS sequence"/>
</dbReference>
<comment type="caution">
    <text evidence="1">The sequence shown here is derived from an EMBL/GenBank/DDBJ whole genome shotgun (WGS) entry which is preliminary data.</text>
</comment>
<proteinExistence type="predicted"/>
<protein>
    <submittedName>
        <fullName evidence="1">Copia protein</fullName>
    </submittedName>
</protein>